<dbReference type="GeneID" id="112055735"/>
<feature type="domain" description="C2H2-type" evidence="12">
    <location>
        <begin position="453"/>
        <end position="480"/>
    </location>
</feature>
<feature type="domain" description="C2H2-type" evidence="12">
    <location>
        <begin position="789"/>
        <end position="816"/>
    </location>
</feature>
<evidence type="ECO:0000256" key="8">
    <source>
        <dbReference type="ARBA" id="ARBA00023163"/>
    </source>
</evidence>
<dbReference type="GO" id="GO:0008270">
    <property type="term" value="F:zinc ion binding"/>
    <property type="evidence" value="ECO:0007669"/>
    <property type="project" value="UniProtKB-KW"/>
</dbReference>
<dbReference type="GO" id="GO:0000981">
    <property type="term" value="F:DNA-binding transcription factor activity, RNA polymerase II-specific"/>
    <property type="evidence" value="ECO:0007669"/>
    <property type="project" value="TreeGrafter"/>
</dbReference>
<protein>
    <submittedName>
        <fullName evidence="15">Zinc finger protein 271-like isoform X1</fullName>
    </submittedName>
</protein>
<feature type="domain" description="THAP-type" evidence="13">
    <location>
        <begin position="1"/>
        <end position="86"/>
    </location>
</feature>
<reference evidence="15" key="1">
    <citation type="submission" date="2025-08" db="UniProtKB">
        <authorList>
            <consortium name="RefSeq"/>
        </authorList>
    </citation>
    <scope>IDENTIFICATION</scope>
</reference>
<comment type="subcellular location">
    <subcellularLocation>
        <location evidence="1">Nucleus</location>
    </subcellularLocation>
</comment>
<feature type="domain" description="C2H2-type" evidence="12">
    <location>
        <begin position="593"/>
        <end position="620"/>
    </location>
</feature>
<feature type="domain" description="C2H2-type" evidence="12">
    <location>
        <begin position="705"/>
        <end position="732"/>
    </location>
</feature>
<evidence type="ECO:0000256" key="11">
    <source>
        <dbReference type="PROSITE-ProRule" id="PRU00309"/>
    </source>
</evidence>
<evidence type="ECO:0000313" key="15">
    <source>
        <dbReference type="RefSeq" id="XP_023951698.2"/>
    </source>
</evidence>
<evidence type="ECO:0000256" key="2">
    <source>
        <dbReference type="ARBA" id="ARBA00022723"/>
    </source>
</evidence>
<keyword evidence="8" id="KW-0804">Transcription</keyword>
<dbReference type="InterPro" id="IPR013087">
    <property type="entry name" value="Znf_C2H2_type"/>
</dbReference>
<feature type="domain" description="C2H2-type" evidence="12">
    <location>
        <begin position="282"/>
        <end position="305"/>
    </location>
</feature>
<dbReference type="SMART" id="SM00355">
    <property type="entry name" value="ZnF_C2H2"/>
    <property type="match status" value="15"/>
</dbReference>
<organism evidence="14 15">
    <name type="scientific">Bicyclus anynana</name>
    <name type="common">Squinting bush brown butterfly</name>
    <dbReference type="NCBI Taxonomy" id="110368"/>
    <lineage>
        <taxon>Eukaryota</taxon>
        <taxon>Metazoa</taxon>
        <taxon>Ecdysozoa</taxon>
        <taxon>Arthropoda</taxon>
        <taxon>Hexapoda</taxon>
        <taxon>Insecta</taxon>
        <taxon>Pterygota</taxon>
        <taxon>Neoptera</taxon>
        <taxon>Endopterygota</taxon>
        <taxon>Lepidoptera</taxon>
        <taxon>Glossata</taxon>
        <taxon>Ditrysia</taxon>
        <taxon>Papilionoidea</taxon>
        <taxon>Nymphalidae</taxon>
        <taxon>Satyrinae</taxon>
        <taxon>Satyrini</taxon>
        <taxon>Mycalesina</taxon>
        <taxon>Bicyclus</taxon>
    </lineage>
</organism>
<feature type="domain" description="C2H2-type" evidence="12">
    <location>
        <begin position="481"/>
        <end position="508"/>
    </location>
</feature>
<dbReference type="Pfam" id="PF05485">
    <property type="entry name" value="THAP"/>
    <property type="match status" value="1"/>
</dbReference>
<dbReference type="AlphaFoldDB" id="A0A6J1P2K6"/>
<evidence type="ECO:0000259" key="12">
    <source>
        <dbReference type="PROSITE" id="PS50157"/>
    </source>
</evidence>
<gene>
    <name evidence="15" type="primary">LOC112055735</name>
</gene>
<evidence type="ECO:0000256" key="6">
    <source>
        <dbReference type="ARBA" id="ARBA00023015"/>
    </source>
</evidence>
<dbReference type="SUPFAM" id="SSF57716">
    <property type="entry name" value="Glucocorticoid receptor-like (DNA-binding domain)"/>
    <property type="match status" value="1"/>
</dbReference>
<keyword evidence="14" id="KW-1185">Reference proteome</keyword>
<keyword evidence="3" id="KW-0677">Repeat</keyword>
<keyword evidence="6" id="KW-0805">Transcription regulation</keyword>
<dbReference type="PROSITE" id="PS50157">
    <property type="entry name" value="ZINC_FINGER_C2H2_2"/>
    <property type="match status" value="15"/>
</dbReference>
<dbReference type="Gene3D" id="6.20.210.20">
    <property type="entry name" value="THAP domain"/>
    <property type="match status" value="1"/>
</dbReference>
<feature type="domain" description="C2H2-type" evidence="12">
    <location>
        <begin position="761"/>
        <end position="788"/>
    </location>
</feature>
<keyword evidence="9" id="KW-0539">Nucleus</keyword>
<dbReference type="Pfam" id="PF00096">
    <property type="entry name" value="zf-C2H2"/>
    <property type="match status" value="5"/>
</dbReference>
<dbReference type="InterPro" id="IPR006612">
    <property type="entry name" value="THAP_Znf"/>
</dbReference>
<feature type="domain" description="C2H2-type" evidence="12">
    <location>
        <begin position="621"/>
        <end position="648"/>
    </location>
</feature>
<dbReference type="PROSITE" id="PS00028">
    <property type="entry name" value="ZINC_FINGER_C2H2_1"/>
    <property type="match status" value="15"/>
</dbReference>
<feature type="domain" description="C2H2-type" evidence="12">
    <location>
        <begin position="509"/>
        <end position="536"/>
    </location>
</feature>
<feature type="domain" description="C2H2-type" evidence="12">
    <location>
        <begin position="565"/>
        <end position="592"/>
    </location>
</feature>
<feature type="domain" description="C2H2-type" evidence="12">
    <location>
        <begin position="733"/>
        <end position="760"/>
    </location>
</feature>
<dbReference type="InterPro" id="IPR038441">
    <property type="entry name" value="THAP_Znf_sf"/>
</dbReference>
<evidence type="ECO:0000256" key="1">
    <source>
        <dbReference type="ARBA" id="ARBA00004123"/>
    </source>
</evidence>
<keyword evidence="5" id="KW-0862">Zinc</keyword>
<dbReference type="OrthoDB" id="6928099at2759"/>
<keyword evidence="7 11" id="KW-0238">DNA-binding</keyword>
<dbReference type="PANTHER" id="PTHR24399:SF23">
    <property type="entry name" value="C2H2-TYPE DOMAIN-CONTAINING PROTEIN"/>
    <property type="match status" value="1"/>
</dbReference>
<dbReference type="SUPFAM" id="SSF57667">
    <property type="entry name" value="beta-beta-alpha zinc fingers"/>
    <property type="match status" value="9"/>
</dbReference>
<feature type="domain" description="C2H2-type" evidence="12">
    <location>
        <begin position="677"/>
        <end position="704"/>
    </location>
</feature>
<evidence type="ECO:0000256" key="3">
    <source>
        <dbReference type="ARBA" id="ARBA00022737"/>
    </source>
</evidence>
<evidence type="ECO:0000256" key="4">
    <source>
        <dbReference type="ARBA" id="ARBA00022771"/>
    </source>
</evidence>
<evidence type="ECO:0000259" key="13">
    <source>
        <dbReference type="PROSITE" id="PS50950"/>
    </source>
</evidence>
<dbReference type="RefSeq" id="XP_023951698.2">
    <property type="nucleotide sequence ID" value="XM_024095930.2"/>
</dbReference>
<evidence type="ECO:0000313" key="14">
    <source>
        <dbReference type="Proteomes" id="UP001652582"/>
    </source>
</evidence>
<evidence type="ECO:0000256" key="7">
    <source>
        <dbReference type="ARBA" id="ARBA00023125"/>
    </source>
</evidence>
<evidence type="ECO:0000256" key="10">
    <source>
        <dbReference type="PROSITE-ProRule" id="PRU00042"/>
    </source>
</evidence>
<evidence type="ECO:0000256" key="5">
    <source>
        <dbReference type="ARBA" id="ARBA00022833"/>
    </source>
</evidence>
<evidence type="ECO:0000256" key="9">
    <source>
        <dbReference type="ARBA" id="ARBA00023242"/>
    </source>
</evidence>
<feature type="domain" description="C2H2-type" evidence="12">
    <location>
        <begin position="649"/>
        <end position="676"/>
    </location>
</feature>
<dbReference type="Gene3D" id="3.30.160.60">
    <property type="entry name" value="Classic Zinc Finger"/>
    <property type="match status" value="14"/>
</dbReference>
<proteinExistence type="predicted"/>
<dbReference type="Proteomes" id="UP001652582">
    <property type="component" value="Chromosome 11"/>
</dbReference>
<feature type="domain" description="C2H2-type" evidence="12">
    <location>
        <begin position="537"/>
        <end position="564"/>
    </location>
</feature>
<name>A0A6J1P2K6_BICAN</name>
<dbReference type="SMART" id="SM00692">
    <property type="entry name" value="DM3"/>
    <property type="match status" value="1"/>
</dbReference>
<dbReference type="KEGG" id="bany:112055735"/>
<accession>A0A6J1P2K6</accession>
<dbReference type="PANTHER" id="PTHR24399">
    <property type="entry name" value="ZINC FINGER AND BTB DOMAIN-CONTAINING"/>
    <property type="match status" value="1"/>
</dbReference>
<dbReference type="SMART" id="SM00980">
    <property type="entry name" value="THAP"/>
    <property type="match status" value="1"/>
</dbReference>
<feature type="domain" description="C2H2-type" evidence="12">
    <location>
        <begin position="817"/>
        <end position="844"/>
    </location>
</feature>
<dbReference type="InterPro" id="IPR036236">
    <property type="entry name" value="Znf_C2H2_sf"/>
</dbReference>
<dbReference type="GO" id="GO:0005634">
    <property type="term" value="C:nucleus"/>
    <property type="evidence" value="ECO:0007669"/>
    <property type="project" value="UniProtKB-SubCell"/>
</dbReference>
<sequence>MRCCVPFCRNTADNVRSAKGRHEGITFHSFPSEEHLRAAWLQALGKEDTPLPDSAVVCSQHFLSDDISESVSGSKQIVLGAVPSTVLVCMMCLDTDSKQVLMSKYKLDEAYEEFIGFPVCDLSSLKQTLCVLCAHRLINVSRFRDNSLRARSLMKDLVEKHNLITMRHVKMMSRETNLLKSRFVMTTPGPDQCDLHIVEELNEDKQTESNEIIHKDEETFVVKSEGNCDYVLVDEHMEVGQYPVSDEIVLESKLLGDALQEAASVEHVTRVRDLIKYESDTFECSLCSEVFLQEQEYDAHIMSTHLQHGDGDSECVTADSTDQDIAEHKHALQILDDNCTPSAEVVQYSVAPPLLSILTNKEADTIIKSDPVLDINNCRLDNLSSDTNNQVANTDISAFTNSRSQTQRSGECVISCDRPHVDTASTESHCQTTSALAHTHTDNMLTHTGDKPYSCNICQYKCKRKSHLIIHMRTHTGEKPYSCNLCEYKCNQNCQLVIHMRTHTGEKPYSCELCEYKCGVKISLVRHMSLHSGEKLYACNICDYKCNKNSQLVIHIRTHTGEKPYSCKLCEYKCKVKSSLVRHMLLHTGEKPYSCNLCDYKCNENSSLVKHMRIHTGVKHYSCKFCEYICNQNRHLVTHMRSHTGEKLYSCKLCEYKCNGKNRLVIHMRTHTGEKPYSCKLCDYKCNENGSLVIHMRVHTGEKPYSCKFCEYKCKVKSSLITHMRTHTGEKPYSCNLCEFKCNRNNNLVIHKRTHTDEKPYSCELCEYKCRVKISLVKHMLLHTRKKRHACKLCGYKCTQNSHLVVHMRKHTGDKPYSCELCNYKCKGKSGLVSHMRTHTSGGPYLFL</sequence>
<keyword evidence="2" id="KW-0479">Metal-binding</keyword>
<dbReference type="GO" id="GO:1990837">
    <property type="term" value="F:sequence-specific double-stranded DNA binding"/>
    <property type="evidence" value="ECO:0007669"/>
    <property type="project" value="UniProtKB-ARBA"/>
</dbReference>
<keyword evidence="4 10" id="KW-0863">Zinc-finger</keyword>
<dbReference type="PROSITE" id="PS50950">
    <property type="entry name" value="ZF_THAP"/>
    <property type="match status" value="1"/>
</dbReference>